<accession>U4LW55</accession>
<evidence type="ECO:0000313" key="1">
    <source>
        <dbReference type="EMBL" id="CCX33206.1"/>
    </source>
</evidence>
<dbReference type="AlphaFoldDB" id="U4LW55"/>
<reference evidence="1 2" key="1">
    <citation type="journal article" date="2013" name="PLoS Genet.">
        <title>The genome and development-dependent transcriptomes of Pyronema confluens: a window into fungal evolution.</title>
        <authorList>
            <person name="Traeger S."/>
            <person name="Altegoer F."/>
            <person name="Freitag M."/>
            <person name="Gabaldon T."/>
            <person name="Kempken F."/>
            <person name="Kumar A."/>
            <person name="Marcet-Houben M."/>
            <person name="Poggeler S."/>
            <person name="Stajich J.E."/>
            <person name="Nowrousian M."/>
        </authorList>
    </citation>
    <scope>NUCLEOTIDE SEQUENCE [LARGE SCALE GENOMIC DNA]</scope>
    <source>
        <strain evidence="2">CBS 100304</strain>
        <tissue evidence="1">Vegetative mycelium</tissue>
    </source>
</reference>
<dbReference type="EMBL" id="HF936032">
    <property type="protein sequence ID" value="CCX33206.1"/>
    <property type="molecule type" value="Genomic_DNA"/>
</dbReference>
<protein>
    <submittedName>
        <fullName evidence="1">Uncharacterized protein</fullName>
    </submittedName>
</protein>
<keyword evidence="2" id="KW-1185">Reference proteome</keyword>
<organism evidence="1 2">
    <name type="scientific">Pyronema omphalodes (strain CBS 100304)</name>
    <name type="common">Pyronema confluens</name>
    <dbReference type="NCBI Taxonomy" id="1076935"/>
    <lineage>
        <taxon>Eukaryota</taxon>
        <taxon>Fungi</taxon>
        <taxon>Dikarya</taxon>
        <taxon>Ascomycota</taxon>
        <taxon>Pezizomycotina</taxon>
        <taxon>Pezizomycetes</taxon>
        <taxon>Pezizales</taxon>
        <taxon>Pyronemataceae</taxon>
        <taxon>Pyronema</taxon>
    </lineage>
</organism>
<gene>
    <name evidence="1" type="ORF">PCON_14246</name>
</gene>
<evidence type="ECO:0000313" key="2">
    <source>
        <dbReference type="Proteomes" id="UP000018144"/>
    </source>
</evidence>
<dbReference type="Proteomes" id="UP000018144">
    <property type="component" value="Unassembled WGS sequence"/>
</dbReference>
<name>U4LW55_PYROM</name>
<proteinExistence type="predicted"/>
<sequence>MHIQITLLRYPPTVVPDSSFDLDALNNRPRLAHASATSPRLNIVSRAISRNSGYQTGQFKSQFSFHFQRFRTFSDNQLGAWGTLTSGCRSHKPSW</sequence>